<dbReference type="Proteomes" id="UP001217089">
    <property type="component" value="Unassembled WGS sequence"/>
</dbReference>
<evidence type="ECO:0000313" key="1">
    <source>
        <dbReference type="EMBL" id="KAJ8307416.1"/>
    </source>
</evidence>
<dbReference type="EMBL" id="JARBDR010000793">
    <property type="protein sequence ID" value="KAJ8307416.1"/>
    <property type="molecule type" value="Genomic_DNA"/>
</dbReference>
<keyword evidence="2" id="KW-1185">Reference proteome</keyword>
<comment type="caution">
    <text evidence="1">The sequence shown here is derived from an EMBL/GenBank/DDBJ whole genome shotgun (WGS) entry which is preliminary data.</text>
</comment>
<organism evidence="1 2">
    <name type="scientific">Tegillarca granosa</name>
    <name type="common">Malaysian cockle</name>
    <name type="synonym">Anadara granosa</name>
    <dbReference type="NCBI Taxonomy" id="220873"/>
    <lineage>
        <taxon>Eukaryota</taxon>
        <taxon>Metazoa</taxon>
        <taxon>Spiralia</taxon>
        <taxon>Lophotrochozoa</taxon>
        <taxon>Mollusca</taxon>
        <taxon>Bivalvia</taxon>
        <taxon>Autobranchia</taxon>
        <taxon>Pteriomorphia</taxon>
        <taxon>Arcoida</taxon>
        <taxon>Arcoidea</taxon>
        <taxon>Arcidae</taxon>
        <taxon>Tegillarca</taxon>
    </lineage>
</organism>
<evidence type="ECO:0008006" key="3">
    <source>
        <dbReference type="Google" id="ProtNLM"/>
    </source>
</evidence>
<reference evidence="1 2" key="1">
    <citation type="submission" date="2022-12" db="EMBL/GenBank/DDBJ databases">
        <title>Chromosome-level genome of Tegillarca granosa.</title>
        <authorList>
            <person name="Kim J."/>
        </authorList>
    </citation>
    <scope>NUCLEOTIDE SEQUENCE [LARGE SCALE GENOMIC DNA]</scope>
    <source>
        <strain evidence="1">Teg-2019</strain>
        <tissue evidence="1">Adductor muscle</tissue>
    </source>
</reference>
<protein>
    <recommendedName>
        <fullName evidence="3">MULE transposase domain-containing protein</fullName>
    </recommendedName>
</protein>
<gene>
    <name evidence="1" type="ORF">KUTeg_015500</name>
</gene>
<accession>A0ABQ9EQ94</accession>
<name>A0ABQ9EQ94_TEGGR</name>
<sequence length="125" mass="14544">MPGVKIKGCIFHMTQAIWGKTQELGLQRAYNEDDSVHKFVKTLMALPFLPAGHVVPAFDKLKEKPLLGPITELLSYMENTWIYNNTYPVKPWCMYRQPIRTNNDIEAWHRRLNKKGVKNKSHSMC</sequence>
<proteinExistence type="predicted"/>
<evidence type="ECO:0000313" key="2">
    <source>
        <dbReference type="Proteomes" id="UP001217089"/>
    </source>
</evidence>